<comment type="caution">
    <text evidence="2">The sequence shown here is derived from an EMBL/GenBank/DDBJ whole genome shotgun (WGS) entry which is preliminary data.</text>
</comment>
<keyword evidence="3" id="KW-1185">Reference proteome</keyword>
<keyword evidence="1" id="KW-0812">Transmembrane</keyword>
<reference evidence="2" key="2">
    <citation type="submission" date="2023-06" db="EMBL/GenBank/DDBJ databases">
        <authorList>
            <consortium name="Lawrence Berkeley National Laboratory"/>
            <person name="Mondo S.J."/>
            <person name="Hensen N."/>
            <person name="Bonometti L."/>
            <person name="Westerberg I."/>
            <person name="Brannstrom I.O."/>
            <person name="Guillou S."/>
            <person name="Cros-Aarteil S."/>
            <person name="Calhoun S."/>
            <person name="Haridas S."/>
            <person name="Kuo A."/>
            <person name="Pangilinan J."/>
            <person name="Riley R."/>
            <person name="Labutti K."/>
            <person name="Andreopoulos B."/>
            <person name="Lipzen A."/>
            <person name="Chen C."/>
            <person name="Yanf M."/>
            <person name="Daum C."/>
            <person name="Ng V."/>
            <person name="Clum A."/>
            <person name="Steindorff A."/>
            <person name="Ohm R."/>
            <person name="Martin F."/>
            <person name="Silar P."/>
            <person name="Natvig D."/>
            <person name="Lalanne C."/>
            <person name="Gautier V."/>
            <person name="Ament-Velasquez S.L."/>
            <person name="Kruys A."/>
            <person name="Hutchinson M.I."/>
            <person name="Powell A.J."/>
            <person name="Barry K."/>
            <person name="Miller A.N."/>
            <person name="Grigoriev I.V."/>
            <person name="Debuchy R."/>
            <person name="Gladieux P."/>
            <person name="Thoren M.H."/>
            <person name="Johannesson H."/>
        </authorList>
    </citation>
    <scope>NUCLEOTIDE SEQUENCE</scope>
    <source>
        <strain evidence="2">CBS 626.80</strain>
    </source>
</reference>
<proteinExistence type="predicted"/>
<keyword evidence="1" id="KW-1133">Transmembrane helix</keyword>
<organism evidence="2 3">
    <name type="scientific">Pseudoneurospora amorphoporcata</name>
    <dbReference type="NCBI Taxonomy" id="241081"/>
    <lineage>
        <taxon>Eukaryota</taxon>
        <taxon>Fungi</taxon>
        <taxon>Dikarya</taxon>
        <taxon>Ascomycota</taxon>
        <taxon>Pezizomycotina</taxon>
        <taxon>Sordariomycetes</taxon>
        <taxon>Sordariomycetidae</taxon>
        <taxon>Sordariales</taxon>
        <taxon>Sordariaceae</taxon>
        <taxon>Pseudoneurospora</taxon>
    </lineage>
</organism>
<keyword evidence="1" id="KW-0472">Membrane</keyword>
<dbReference type="EMBL" id="MU859098">
    <property type="protein sequence ID" value="KAK3953852.1"/>
    <property type="molecule type" value="Genomic_DNA"/>
</dbReference>
<accession>A0AAN6SGV0</accession>
<name>A0AAN6SGV0_9PEZI</name>
<evidence type="ECO:0000256" key="1">
    <source>
        <dbReference type="SAM" id="Phobius"/>
    </source>
</evidence>
<dbReference type="Proteomes" id="UP001303222">
    <property type="component" value="Unassembled WGS sequence"/>
</dbReference>
<dbReference type="AlphaFoldDB" id="A0AAN6SGV0"/>
<evidence type="ECO:0000313" key="2">
    <source>
        <dbReference type="EMBL" id="KAK3953852.1"/>
    </source>
</evidence>
<evidence type="ECO:0000313" key="3">
    <source>
        <dbReference type="Proteomes" id="UP001303222"/>
    </source>
</evidence>
<protein>
    <submittedName>
        <fullName evidence="2">Uncharacterized protein</fullName>
    </submittedName>
</protein>
<sequence length="102" mass="12039">MSRFIHGPQANRSSKERTQALLTFIITPFFSALYHLHLGPRYGFMFRPGEMGATLHTDLYLVQAHYTRRLRQHFFISPAREHAQAIHRLRQLFLSLEDILMD</sequence>
<gene>
    <name evidence="2" type="ORF">QBC32DRAFT_312509</name>
</gene>
<reference evidence="2" key="1">
    <citation type="journal article" date="2023" name="Mol. Phylogenet. Evol.">
        <title>Genome-scale phylogeny and comparative genomics of the fungal order Sordariales.</title>
        <authorList>
            <person name="Hensen N."/>
            <person name="Bonometti L."/>
            <person name="Westerberg I."/>
            <person name="Brannstrom I.O."/>
            <person name="Guillou S."/>
            <person name="Cros-Aarteil S."/>
            <person name="Calhoun S."/>
            <person name="Haridas S."/>
            <person name="Kuo A."/>
            <person name="Mondo S."/>
            <person name="Pangilinan J."/>
            <person name="Riley R."/>
            <person name="LaButti K."/>
            <person name="Andreopoulos B."/>
            <person name="Lipzen A."/>
            <person name="Chen C."/>
            <person name="Yan M."/>
            <person name="Daum C."/>
            <person name="Ng V."/>
            <person name="Clum A."/>
            <person name="Steindorff A."/>
            <person name="Ohm R.A."/>
            <person name="Martin F."/>
            <person name="Silar P."/>
            <person name="Natvig D.O."/>
            <person name="Lalanne C."/>
            <person name="Gautier V."/>
            <person name="Ament-Velasquez S.L."/>
            <person name="Kruys A."/>
            <person name="Hutchinson M.I."/>
            <person name="Powell A.J."/>
            <person name="Barry K."/>
            <person name="Miller A.N."/>
            <person name="Grigoriev I.V."/>
            <person name="Debuchy R."/>
            <person name="Gladieux P."/>
            <person name="Hiltunen Thoren M."/>
            <person name="Johannesson H."/>
        </authorList>
    </citation>
    <scope>NUCLEOTIDE SEQUENCE</scope>
    <source>
        <strain evidence="2">CBS 626.80</strain>
    </source>
</reference>
<feature type="non-terminal residue" evidence="2">
    <location>
        <position position="102"/>
    </location>
</feature>
<feature type="transmembrane region" description="Helical" evidence="1">
    <location>
        <begin position="20"/>
        <end position="38"/>
    </location>
</feature>